<proteinExistence type="predicted"/>
<evidence type="ECO:0000313" key="1">
    <source>
        <dbReference type="EMBL" id="MDR6441118.1"/>
    </source>
</evidence>
<dbReference type="EMBL" id="JAVDRG010000002">
    <property type="protein sequence ID" value="MDR6441118.1"/>
    <property type="molecule type" value="Genomic_DNA"/>
</dbReference>
<dbReference type="Proteomes" id="UP001184376">
    <property type="component" value="Unassembled WGS sequence"/>
</dbReference>
<accession>A0ACC6ITP8</accession>
<comment type="caution">
    <text evidence="1">The sequence shown here is derived from an EMBL/GenBank/DDBJ whole genome shotgun (WGS) entry which is preliminary data.</text>
</comment>
<sequence>MAKAKGMIVYIESGLKSTPIDMKAAFYSNPPSSSSQLPSFKTILNFIF</sequence>
<protein>
    <submittedName>
        <fullName evidence="1">Uncharacterized protein</fullName>
    </submittedName>
</protein>
<evidence type="ECO:0000313" key="2">
    <source>
        <dbReference type="Proteomes" id="UP001184376"/>
    </source>
</evidence>
<reference evidence="1" key="1">
    <citation type="submission" date="2023-07" db="EMBL/GenBank/DDBJ databases">
        <title>Sorghum-associated microbial communities from plants grown in Nebraska, USA.</title>
        <authorList>
            <person name="Schachtman D."/>
        </authorList>
    </citation>
    <scope>NUCLEOTIDE SEQUENCE</scope>
    <source>
        <strain evidence="1">DS1280</strain>
    </source>
</reference>
<gene>
    <name evidence="1" type="ORF">J2795_001818</name>
</gene>
<name>A0ACC6ITP8_9FLAO</name>
<organism evidence="1 2">
    <name type="scientific">Chryseobacterium bernardetii</name>
    <dbReference type="NCBI Taxonomy" id="1241978"/>
    <lineage>
        <taxon>Bacteria</taxon>
        <taxon>Pseudomonadati</taxon>
        <taxon>Bacteroidota</taxon>
        <taxon>Flavobacteriia</taxon>
        <taxon>Flavobacteriales</taxon>
        <taxon>Weeksellaceae</taxon>
        <taxon>Chryseobacterium group</taxon>
        <taxon>Chryseobacterium</taxon>
    </lineage>
</organism>
<keyword evidence="2" id="KW-1185">Reference proteome</keyword>